<feature type="signal peptide" evidence="1">
    <location>
        <begin position="1"/>
        <end position="19"/>
    </location>
</feature>
<dbReference type="Gene3D" id="3.40.50.1820">
    <property type="entry name" value="alpha/beta hydrolase"/>
    <property type="match status" value="1"/>
</dbReference>
<dbReference type="AlphaFoldDB" id="A0A2M8W043"/>
<gene>
    <name evidence="2" type="ORF">BC777_3834</name>
</gene>
<evidence type="ECO:0000313" key="2">
    <source>
        <dbReference type="EMBL" id="PJI84293.1"/>
    </source>
</evidence>
<keyword evidence="3" id="KW-1185">Reference proteome</keyword>
<evidence type="ECO:0000313" key="3">
    <source>
        <dbReference type="Proteomes" id="UP000228531"/>
    </source>
</evidence>
<dbReference type="InterPro" id="IPR016986">
    <property type="entry name" value="UCP031982_abhydr"/>
</dbReference>
<dbReference type="SUPFAM" id="SSF53474">
    <property type="entry name" value="alpha/beta-Hydrolases"/>
    <property type="match status" value="1"/>
</dbReference>
<keyword evidence="2" id="KW-0378">Hydrolase</keyword>
<comment type="caution">
    <text evidence="2">The sequence shown here is derived from an EMBL/GenBank/DDBJ whole genome shotgun (WGS) entry which is preliminary data.</text>
</comment>
<dbReference type="Proteomes" id="UP000228531">
    <property type="component" value="Unassembled WGS sequence"/>
</dbReference>
<proteinExistence type="predicted"/>
<keyword evidence="1" id="KW-0732">Signal</keyword>
<dbReference type="EMBL" id="PGTY01000005">
    <property type="protein sequence ID" value="PJI84293.1"/>
    <property type="molecule type" value="Genomic_DNA"/>
</dbReference>
<dbReference type="PIRSF" id="PIRSF031982">
    <property type="entry name" value="UCP031982_abhydr"/>
    <property type="match status" value="1"/>
</dbReference>
<sequence>MKNFVITMALMGAASSVMADPAGVRTAEIEMPHHNSQAGISIWYPNGGGGDLAVVAENPVFHGVEAAVDAEVHVGTHPIVMFSHGMGGTTRAQAWLASGLAERGAIVVSVNHPNSTWGDFDMSKGVNHWTRVADMSIALDVLLADPAFVDHVDTSRIMAAGFSYGGWTALSMGGLTGNHAGIIETCRERLDEMEACAMLMSEGVNMPGIDPDVWNESYADARITHVTAIDPGFVWGLTAANVAGLSPNVHMIGFGGPLDRMRATNFDESGLTDLLPNARFTRFDPSFHFTAMPLCKPAAEEILEEENDDPVCTDPDGTDRAAVHTAIIDIIAEELGL</sequence>
<name>A0A2M8W043_9RHOB</name>
<reference evidence="2 3" key="1">
    <citation type="submission" date="2017-11" db="EMBL/GenBank/DDBJ databases">
        <title>Genomic Encyclopedia of Archaeal and Bacterial Type Strains, Phase II (KMG-II): From Individual Species to Whole Genera.</title>
        <authorList>
            <person name="Goeker M."/>
        </authorList>
    </citation>
    <scope>NUCLEOTIDE SEQUENCE [LARGE SCALE GENOMIC DNA]</scope>
    <source>
        <strain evidence="2 3">DSM 29128</strain>
    </source>
</reference>
<dbReference type="GO" id="GO:0016787">
    <property type="term" value="F:hydrolase activity"/>
    <property type="evidence" value="ECO:0007669"/>
    <property type="project" value="UniProtKB-KW"/>
</dbReference>
<organism evidence="2 3">
    <name type="scientific">Yoonia maricola</name>
    <dbReference type="NCBI Taxonomy" id="420999"/>
    <lineage>
        <taxon>Bacteria</taxon>
        <taxon>Pseudomonadati</taxon>
        <taxon>Pseudomonadota</taxon>
        <taxon>Alphaproteobacteria</taxon>
        <taxon>Rhodobacterales</taxon>
        <taxon>Paracoccaceae</taxon>
        <taxon>Yoonia</taxon>
    </lineage>
</organism>
<protein>
    <submittedName>
        <fullName evidence="2">Putative dienelactone hydrolase</fullName>
    </submittedName>
</protein>
<accession>A0A2M8W043</accession>
<evidence type="ECO:0000256" key="1">
    <source>
        <dbReference type="SAM" id="SignalP"/>
    </source>
</evidence>
<feature type="chain" id="PRO_5014857488" evidence="1">
    <location>
        <begin position="20"/>
        <end position="337"/>
    </location>
</feature>
<dbReference type="OrthoDB" id="9814760at2"/>
<dbReference type="InterPro" id="IPR029058">
    <property type="entry name" value="AB_hydrolase_fold"/>
</dbReference>
<dbReference type="RefSeq" id="WP_133122599.1">
    <property type="nucleotide sequence ID" value="NZ_PGTY01000005.1"/>
</dbReference>